<evidence type="ECO:0000259" key="2">
    <source>
        <dbReference type="PROSITE" id="PS51202"/>
    </source>
</evidence>
<dbReference type="PROSITE" id="PS51202">
    <property type="entry name" value="RCK_C"/>
    <property type="match status" value="1"/>
</dbReference>
<dbReference type="PROSITE" id="PS51201">
    <property type="entry name" value="RCK_N"/>
    <property type="match status" value="1"/>
</dbReference>
<dbReference type="Gene3D" id="3.30.70.1450">
    <property type="entry name" value="Regulator of K+ conductance, C-terminal domain"/>
    <property type="match status" value="1"/>
</dbReference>
<dbReference type="Pfam" id="PF02080">
    <property type="entry name" value="TrkA_C"/>
    <property type="match status" value="1"/>
</dbReference>
<dbReference type="InterPro" id="IPR050721">
    <property type="entry name" value="Trk_Ktr_HKT_K-transport"/>
</dbReference>
<dbReference type="SUPFAM" id="SSF116726">
    <property type="entry name" value="TrkA C-terminal domain-like"/>
    <property type="match status" value="1"/>
</dbReference>
<comment type="caution">
    <text evidence="3">The sequence shown here is derived from an EMBL/GenBank/DDBJ whole genome shotgun (WGS) entry which is preliminary data.</text>
</comment>
<dbReference type="GO" id="GO:0008324">
    <property type="term" value="F:monoatomic cation transmembrane transporter activity"/>
    <property type="evidence" value="ECO:0007669"/>
    <property type="project" value="InterPro"/>
</dbReference>
<evidence type="ECO:0000259" key="1">
    <source>
        <dbReference type="PROSITE" id="PS51201"/>
    </source>
</evidence>
<sequence>MKQFVVIGLGRFGYSIARALSEKNFEVLAIDRNEERVKEIEGIVSQAIVLNATDERALKELGIKEFDTAIVSIGDNIEDSIMVTLLLKELGVQQVVVKAQNELHSKILQKVGADRIVFPEKEMAEKVAETLASPKIFDYIELSTEYGILEIVSPKKFSEKTLGEIKLREKFGISVIAIKRKIPYTKPDGTPDFKEEIIVGPGGADEILPGDILVLLGKYKDLNRFEKL</sequence>
<dbReference type="EMBL" id="DTGZ01000144">
    <property type="protein sequence ID" value="HGV98172.1"/>
    <property type="molecule type" value="Genomic_DNA"/>
</dbReference>
<dbReference type="InterPro" id="IPR006037">
    <property type="entry name" value="RCK_C"/>
</dbReference>
<dbReference type="GO" id="GO:0006813">
    <property type="term" value="P:potassium ion transport"/>
    <property type="evidence" value="ECO:0007669"/>
    <property type="project" value="InterPro"/>
</dbReference>
<feature type="domain" description="RCK C-terminal" evidence="2">
    <location>
        <begin position="134"/>
        <end position="228"/>
    </location>
</feature>
<dbReference type="InterPro" id="IPR036291">
    <property type="entry name" value="NAD(P)-bd_dom_sf"/>
</dbReference>
<dbReference type="Gene3D" id="3.40.50.720">
    <property type="entry name" value="NAD(P)-binding Rossmann-like Domain"/>
    <property type="match status" value="1"/>
</dbReference>
<dbReference type="Pfam" id="PF02254">
    <property type="entry name" value="TrkA_N"/>
    <property type="match status" value="1"/>
</dbReference>
<reference evidence="3" key="1">
    <citation type="journal article" date="2020" name="mSystems">
        <title>Genome- and Community-Level Interaction Insights into Carbon Utilization and Element Cycling Functions of Hydrothermarchaeota in Hydrothermal Sediment.</title>
        <authorList>
            <person name="Zhou Z."/>
            <person name="Liu Y."/>
            <person name="Xu W."/>
            <person name="Pan J."/>
            <person name="Luo Z.H."/>
            <person name="Li M."/>
        </authorList>
    </citation>
    <scope>NUCLEOTIDE SEQUENCE [LARGE SCALE GENOMIC DNA]</scope>
    <source>
        <strain evidence="3">SpSt-774</strain>
    </source>
</reference>
<gene>
    <name evidence="3" type="ORF">ENV60_07745</name>
</gene>
<feature type="domain" description="RCK N-terminal" evidence="1">
    <location>
        <begin position="1"/>
        <end position="117"/>
    </location>
</feature>
<dbReference type="InterPro" id="IPR036721">
    <property type="entry name" value="RCK_C_sf"/>
</dbReference>
<proteinExistence type="predicted"/>
<dbReference type="InterPro" id="IPR003148">
    <property type="entry name" value="RCK_N"/>
</dbReference>
<dbReference type="PANTHER" id="PTHR43833:SF7">
    <property type="entry name" value="KTR SYSTEM POTASSIUM UPTAKE PROTEIN C"/>
    <property type="match status" value="1"/>
</dbReference>
<accession>A0A7C4X9M7</accession>
<evidence type="ECO:0000313" key="3">
    <source>
        <dbReference type="EMBL" id="HGV98172.1"/>
    </source>
</evidence>
<dbReference type="SUPFAM" id="SSF51735">
    <property type="entry name" value="NAD(P)-binding Rossmann-fold domains"/>
    <property type="match status" value="1"/>
</dbReference>
<dbReference type="PANTHER" id="PTHR43833">
    <property type="entry name" value="POTASSIUM CHANNEL PROTEIN 2-RELATED-RELATED"/>
    <property type="match status" value="1"/>
</dbReference>
<protein>
    <submittedName>
        <fullName evidence="3">TrkA family potassium uptake protein</fullName>
    </submittedName>
</protein>
<organism evidence="3">
    <name type="scientific">candidate division WOR-3 bacterium</name>
    <dbReference type="NCBI Taxonomy" id="2052148"/>
    <lineage>
        <taxon>Bacteria</taxon>
        <taxon>Bacteria division WOR-3</taxon>
    </lineage>
</organism>
<dbReference type="AlphaFoldDB" id="A0A7C4X9M7"/>
<name>A0A7C4X9M7_UNCW3</name>